<dbReference type="InterPro" id="IPR022409">
    <property type="entry name" value="PKD/Chitinase_dom"/>
</dbReference>
<dbReference type="PANTHER" id="PTHR36842">
    <property type="entry name" value="PROTEIN TOLB HOMOLOG"/>
    <property type="match status" value="1"/>
</dbReference>
<gene>
    <name evidence="3" type="ORF">DK846_08735</name>
</gene>
<dbReference type="InterPro" id="IPR000601">
    <property type="entry name" value="PKD_dom"/>
</dbReference>
<dbReference type="Pfam" id="PF18911">
    <property type="entry name" value="PKD_4"/>
    <property type="match status" value="2"/>
</dbReference>
<evidence type="ECO:0000259" key="2">
    <source>
        <dbReference type="PROSITE" id="PS50093"/>
    </source>
</evidence>
<evidence type="ECO:0000256" key="1">
    <source>
        <dbReference type="SAM" id="Phobius"/>
    </source>
</evidence>
<evidence type="ECO:0000313" key="4">
    <source>
        <dbReference type="Proteomes" id="UP000245657"/>
    </source>
</evidence>
<keyword evidence="1" id="KW-0812">Transmembrane</keyword>
<feature type="domain" description="PKD" evidence="2">
    <location>
        <begin position="267"/>
        <end position="350"/>
    </location>
</feature>
<dbReference type="EMBL" id="QGMY01000007">
    <property type="protein sequence ID" value="PWR72065.1"/>
    <property type="molecule type" value="Genomic_DNA"/>
</dbReference>
<proteinExistence type="predicted"/>
<dbReference type="PROSITE" id="PS50093">
    <property type="entry name" value="PKD"/>
    <property type="match status" value="2"/>
</dbReference>
<protein>
    <recommendedName>
        <fullName evidence="2">PKD domain-containing protein</fullName>
    </recommendedName>
</protein>
<dbReference type="SUPFAM" id="SSF49299">
    <property type="entry name" value="PKD domain"/>
    <property type="match status" value="2"/>
</dbReference>
<keyword evidence="1" id="KW-0472">Membrane</keyword>
<dbReference type="SMART" id="SM00089">
    <property type="entry name" value="PKD"/>
    <property type="match status" value="2"/>
</dbReference>
<dbReference type="InterPro" id="IPR035986">
    <property type="entry name" value="PKD_dom_sf"/>
</dbReference>
<name>A0A2V2N0I0_9EURY</name>
<dbReference type="CDD" id="cd00146">
    <property type="entry name" value="PKD"/>
    <property type="match status" value="2"/>
</dbReference>
<dbReference type="Gene3D" id="2.60.40.10">
    <property type="entry name" value="Immunoglobulins"/>
    <property type="match status" value="2"/>
</dbReference>
<reference evidence="3 4" key="1">
    <citation type="submission" date="2018-05" db="EMBL/GenBank/DDBJ databases">
        <title>Draft genome of Methanospirillum lacunae Ki8-1.</title>
        <authorList>
            <person name="Dueholm M.S."/>
            <person name="Nielsen P.H."/>
            <person name="Bakmann L.F."/>
            <person name="Otzen D.E."/>
        </authorList>
    </citation>
    <scope>NUCLEOTIDE SEQUENCE [LARGE SCALE GENOMIC DNA]</scope>
    <source>
        <strain evidence="3 4">Ki8-1</strain>
    </source>
</reference>
<dbReference type="FunFam" id="2.60.40.10:FF:000270">
    <property type="entry name" value="Cell surface protein"/>
    <property type="match status" value="2"/>
</dbReference>
<dbReference type="AlphaFoldDB" id="A0A2V2N0I0"/>
<organism evidence="3 4">
    <name type="scientific">Methanospirillum lacunae</name>
    <dbReference type="NCBI Taxonomy" id="668570"/>
    <lineage>
        <taxon>Archaea</taxon>
        <taxon>Methanobacteriati</taxon>
        <taxon>Methanobacteriota</taxon>
        <taxon>Stenosarchaea group</taxon>
        <taxon>Methanomicrobia</taxon>
        <taxon>Methanomicrobiales</taxon>
        <taxon>Methanospirillaceae</taxon>
        <taxon>Methanospirillum</taxon>
    </lineage>
</organism>
<accession>A0A2V2N0I0</accession>
<dbReference type="InterPro" id="IPR013783">
    <property type="entry name" value="Ig-like_fold"/>
</dbReference>
<keyword evidence="1" id="KW-1133">Transmembrane helix</keyword>
<keyword evidence="4" id="KW-1185">Reference proteome</keyword>
<comment type="caution">
    <text evidence="3">The sequence shown here is derived from an EMBL/GenBank/DDBJ whole genome shotgun (WGS) entry which is preliminary data.</text>
</comment>
<evidence type="ECO:0000313" key="3">
    <source>
        <dbReference type="EMBL" id="PWR72065.1"/>
    </source>
</evidence>
<feature type="domain" description="PKD" evidence="2">
    <location>
        <begin position="185"/>
        <end position="261"/>
    </location>
</feature>
<feature type="transmembrane region" description="Helical" evidence="1">
    <location>
        <begin position="26"/>
        <end position="47"/>
    </location>
</feature>
<dbReference type="PANTHER" id="PTHR36842:SF1">
    <property type="entry name" value="PROTEIN TOLB"/>
    <property type="match status" value="1"/>
</dbReference>
<dbReference type="Proteomes" id="UP000245657">
    <property type="component" value="Unassembled WGS sequence"/>
</dbReference>
<sequence>MGQQPQIIRMGDSIMRYDQAMSQMQTIIVLAVVMIVLFGLGLSLVLWNPITEKIPKASISIEGEGDSIVMHHISGDPLPSDRLVVRVNGDVVNNQNLNFMNGAWPWSEGENVQLFYPAPESPRVVEIYYMTDKGESVLIDKARIDPPPKVSATPIPVEIVATSTPAPAATIIPVQFKDADPYQPPAADFTADPLVGDPPLTVSFRDMSYGKIGNWLWSFGDGTTSTLQNPVHTYFVPNSYTVSLLVSNSYGSNRKTAENYVIIGSPPMANYLAEPKSGQSPLTVQFTDLSTGSPKQYEWSFGDGTQSTDKNPVHIFQNGGDYNVTLTVTNAYGTNKFSPPVGINVTAPTKMDVYMTNSVAGNLEPDGYIRMRITDPVSSIKIAGKIYQFTPGDIIQLIYGGGSSDGTISSDKNQFVAFNFNDVTLVKNEEIIARGPVNDFKVGGYDSFSSTLNLTIPAGDVYDKLYIDQEEYKYVKTPKLRFVGLGPGSDQKFFYQKSSRAMNFQGGISEFQRG</sequence>